<keyword evidence="2" id="KW-1133">Transmembrane helix</keyword>
<evidence type="ECO:0000313" key="4">
    <source>
        <dbReference type="Proteomes" id="UP001596527"/>
    </source>
</evidence>
<dbReference type="EMBL" id="JBHTEF010000001">
    <property type="protein sequence ID" value="MFC7580835.1"/>
    <property type="molecule type" value="Genomic_DNA"/>
</dbReference>
<keyword evidence="2" id="KW-0472">Membrane</keyword>
<comment type="caution">
    <text evidence="3">The sequence shown here is derived from an EMBL/GenBank/DDBJ whole genome shotgun (WGS) entry which is preliminary data.</text>
</comment>
<evidence type="ECO:0008006" key="5">
    <source>
        <dbReference type="Google" id="ProtNLM"/>
    </source>
</evidence>
<evidence type="ECO:0000256" key="2">
    <source>
        <dbReference type="SAM" id="Phobius"/>
    </source>
</evidence>
<reference evidence="4" key="1">
    <citation type="journal article" date="2019" name="Int. J. Syst. Evol. Microbiol.">
        <title>The Global Catalogue of Microorganisms (GCM) 10K type strain sequencing project: providing services to taxonomists for standard genome sequencing and annotation.</title>
        <authorList>
            <consortium name="The Broad Institute Genomics Platform"/>
            <consortium name="The Broad Institute Genome Sequencing Center for Infectious Disease"/>
            <person name="Wu L."/>
            <person name="Ma J."/>
        </authorList>
    </citation>
    <scope>NUCLEOTIDE SEQUENCE [LARGE SCALE GENOMIC DNA]</scope>
    <source>
        <strain evidence="4">CCUG 56698</strain>
    </source>
</reference>
<proteinExistence type="predicted"/>
<protein>
    <recommendedName>
        <fullName evidence="5">Cell division protein FtsL</fullName>
    </recommendedName>
</protein>
<evidence type="ECO:0000313" key="3">
    <source>
        <dbReference type="EMBL" id="MFC7580835.1"/>
    </source>
</evidence>
<dbReference type="Proteomes" id="UP001596527">
    <property type="component" value="Unassembled WGS sequence"/>
</dbReference>
<keyword evidence="4" id="KW-1185">Reference proteome</keyword>
<feature type="transmembrane region" description="Helical" evidence="2">
    <location>
        <begin position="38"/>
        <end position="59"/>
    </location>
</feature>
<evidence type="ECO:0000256" key="1">
    <source>
        <dbReference type="SAM" id="Coils"/>
    </source>
</evidence>
<gene>
    <name evidence="3" type="ORF">ACFQWG_06440</name>
</gene>
<sequence>MSASSAARTRPTSRPDHLRAPAVPELRVVEGTLPVRSAVPLAVVALLVLLISIIAPMVINTQMAETSFEIRDQQLQLNELDAEAWSLQSQLQQVSSPVALEEAARAHGMVPAGPTGFISLEAGTVEGGEAAQ</sequence>
<dbReference type="RefSeq" id="WP_291496121.1">
    <property type="nucleotide sequence ID" value="NZ_JBHTEF010000001.1"/>
</dbReference>
<organism evidence="3 4">
    <name type="scientific">Schaalia naturae</name>
    <dbReference type="NCBI Taxonomy" id="635203"/>
    <lineage>
        <taxon>Bacteria</taxon>
        <taxon>Bacillati</taxon>
        <taxon>Actinomycetota</taxon>
        <taxon>Actinomycetes</taxon>
        <taxon>Actinomycetales</taxon>
        <taxon>Actinomycetaceae</taxon>
        <taxon>Schaalia</taxon>
    </lineage>
</organism>
<feature type="coiled-coil region" evidence="1">
    <location>
        <begin position="63"/>
        <end position="90"/>
    </location>
</feature>
<accession>A0ABW2SLQ0</accession>
<keyword evidence="1" id="KW-0175">Coiled coil</keyword>
<keyword evidence="2" id="KW-0812">Transmembrane</keyword>
<name>A0ABW2SLQ0_9ACTO</name>